<feature type="transmembrane region" description="Helical" evidence="2">
    <location>
        <begin position="92"/>
        <end position="113"/>
    </location>
</feature>
<dbReference type="EMBL" id="FOXW01000003">
    <property type="protein sequence ID" value="SFQ20755.1"/>
    <property type="molecule type" value="Genomic_DNA"/>
</dbReference>
<evidence type="ECO:0000313" key="3">
    <source>
        <dbReference type="EMBL" id="SFQ20755.1"/>
    </source>
</evidence>
<dbReference type="STRING" id="82801.SAMN04488506_0963"/>
<protein>
    <submittedName>
        <fullName evidence="3">Uncharacterized protein</fullName>
    </submittedName>
</protein>
<name>A0A1I5WLU8_9LACT</name>
<keyword evidence="2" id="KW-0472">Membrane</keyword>
<dbReference type="AlphaFoldDB" id="A0A1I5WLU8"/>
<evidence type="ECO:0000313" key="4">
    <source>
        <dbReference type="Proteomes" id="UP000199136"/>
    </source>
</evidence>
<evidence type="ECO:0000256" key="1">
    <source>
        <dbReference type="SAM" id="MobiDB-lite"/>
    </source>
</evidence>
<organism evidence="3 4">
    <name type="scientific">Desemzia incerta</name>
    <dbReference type="NCBI Taxonomy" id="82801"/>
    <lineage>
        <taxon>Bacteria</taxon>
        <taxon>Bacillati</taxon>
        <taxon>Bacillota</taxon>
        <taxon>Bacilli</taxon>
        <taxon>Lactobacillales</taxon>
        <taxon>Carnobacteriaceae</taxon>
        <taxon>Desemzia</taxon>
    </lineage>
</organism>
<keyword evidence="2" id="KW-1133">Transmembrane helix</keyword>
<feature type="region of interest" description="Disordered" evidence="1">
    <location>
        <begin position="1"/>
        <end position="53"/>
    </location>
</feature>
<feature type="compositionally biased region" description="Low complexity" evidence="1">
    <location>
        <begin position="27"/>
        <end position="44"/>
    </location>
</feature>
<reference evidence="3 4" key="1">
    <citation type="submission" date="2016-10" db="EMBL/GenBank/DDBJ databases">
        <authorList>
            <person name="de Groot N.N."/>
        </authorList>
    </citation>
    <scope>NUCLEOTIDE SEQUENCE [LARGE SCALE GENOMIC DNA]</scope>
    <source>
        <strain evidence="3 4">DSM 20581</strain>
    </source>
</reference>
<keyword evidence="2" id="KW-0812">Transmembrane</keyword>
<sequence>MSNRDHQNKYDKENNISSSMYDRVNASQTSGNTNTNRTTGSMNNSDEKAPDPSSFSTTLFNYIFRLVFTLGYIFIGLWVFKDYFYGESIDQLLPSVILLFVSIVLGFISTKMIQKAVYKYK</sequence>
<dbReference type="Proteomes" id="UP000199136">
    <property type="component" value="Unassembled WGS sequence"/>
</dbReference>
<keyword evidence="4" id="KW-1185">Reference proteome</keyword>
<feature type="transmembrane region" description="Helical" evidence="2">
    <location>
        <begin position="62"/>
        <end position="80"/>
    </location>
</feature>
<proteinExistence type="predicted"/>
<dbReference type="OrthoDB" id="2156582at2"/>
<accession>A0A1I5WLU8</accession>
<feature type="compositionally biased region" description="Basic and acidic residues" evidence="1">
    <location>
        <begin position="1"/>
        <end position="14"/>
    </location>
</feature>
<evidence type="ECO:0000256" key="2">
    <source>
        <dbReference type="SAM" id="Phobius"/>
    </source>
</evidence>
<dbReference type="RefSeq" id="WP_092480016.1">
    <property type="nucleotide sequence ID" value="NZ_FOXW01000003.1"/>
</dbReference>
<gene>
    <name evidence="3" type="ORF">SAMN04488506_0963</name>
</gene>